<accession>A0ACB9L844</accession>
<gene>
    <name evidence="1" type="ORF">L6164_028637</name>
</gene>
<reference evidence="1 2" key="1">
    <citation type="journal article" date="2022" name="DNA Res.">
        <title>Chromosomal-level genome assembly of the orchid tree Bauhinia variegata (Leguminosae; Cercidoideae) supports the allotetraploid origin hypothesis of Bauhinia.</title>
        <authorList>
            <person name="Zhong Y."/>
            <person name="Chen Y."/>
            <person name="Zheng D."/>
            <person name="Pang J."/>
            <person name="Liu Y."/>
            <person name="Luo S."/>
            <person name="Meng S."/>
            <person name="Qian L."/>
            <person name="Wei D."/>
            <person name="Dai S."/>
            <person name="Zhou R."/>
        </authorList>
    </citation>
    <scope>NUCLEOTIDE SEQUENCE [LARGE SCALE GENOMIC DNA]</scope>
    <source>
        <strain evidence="1">BV-YZ2020</strain>
    </source>
</reference>
<proteinExistence type="predicted"/>
<protein>
    <submittedName>
        <fullName evidence="1">Uncharacterized protein</fullName>
    </submittedName>
</protein>
<keyword evidence="2" id="KW-1185">Reference proteome</keyword>
<name>A0ACB9L844_BAUVA</name>
<dbReference type="EMBL" id="CM039437">
    <property type="protein sequence ID" value="KAI4305263.1"/>
    <property type="molecule type" value="Genomic_DNA"/>
</dbReference>
<comment type="caution">
    <text evidence="1">The sequence shown here is derived from an EMBL/GenBank/DDBJ whole genome shotgun (WGS) entry which is preliminary data.</text>
</comment>
<organism evidence="1 2">
    <name type="scientific">Bauhinia variegata</name>
    <name type="common">Purple orchid tree</name>
    <name type="synonym">Phanera variegata</name>
    <dbReference type="NCBI Taxonomy" id="167791"/>
    <lineage>
        <taxon>Eukaryota</taxon>
        <taxon>Viridiplantae</taxon>
        <taxon>Streptophyta</taxon>
        <taxon>Embryophyta</taxon>
        <taxon>Tracheophyta</taxon>
        <taxon>Spermatophyta</taxon>
        <taxon>Magnoliopsida</taxon>
        <taxon>eudicotyledons</taxon>
        <taxon>Gunneridae</taxon>
        <taxon>Pentapetalae</taxon>
        <taxon>rosids</taxon>
        <taxon>fabids</taxon>
        <taxon>Fabales</taxon>
        <taxon>Fabaceae</taxon>
        <taxon>Cercidoideae</taxon>
        <taxon>Cercideae</taxon>
        <taxon>Bauhiniinae</taxon>
        <taxon>Bauhinia</taxon>
    </lineage>
</organism>
<sequence length="248" mass="27549">MTTHFVTVMLSRTTHEIDHVGVTYASSFVGIDDLSSEGAPTTNDLRDAWWISQEITTTSSLLTESNLGPIRSTLRGSPNSVYGFDVEACPPNVRYGFQKSRSDASLFVFKRGELTAYFLVYVDDLLLTGNSSKFLNEFQSALSLKFSLKDLGFPSYFLGMEVLPTTFGLILNQHKYLRDLLHRFDMDGSKAVQTPISTSTTLLPRDGSAPADASLYRKIIGSLQYLNLTRPDVAFSINKLSQFMQAPT</sequence>
<dbReference type="Proteomes" id="UP000828941">
    <property type="component" value="Chromosome 12"/>
</dbReference>
<evidence type="ECO:0000313" key="2">
    <source>
        <dbReference type="Proteomes" id="UP000828941"/>
    </source>
</evidence>
<evidence type="ECO:0000313" key="1">
    <source>
        <dbReference type="EMBL" id="KAI4305263.1"/>
    </source>
</evidence>